<evidence type="ECO:0000313" key="9">
    <source>
        <dbReference type="Proteomes" id="UP001597216"/>
    </source>
</evidence>
<dbReference type="Proteomes" id="UP001597216">
    <property type="component" value="Unassembled WGS sequence"/>
</dbReference>
<dbReference type="SUPFAM" id="SSF52172">
    <property type="entry name" value="CheY-like"/>
    <property type="match status" value="1"/>
</dbReference>
<evidence type="ECO:0000313" key="8">
    <source>
        <dbReference type="EMBL" id="MFD1191348.1"/>
    </source>
</evidence>
<accession>A0ABW3T2Y4</accession>
<dbReference type="InterPro" id="IPR039420">
    <property type="entry name" value="WalR-like"/>
</dbReference>
<dbReference type="Gene3D" id="1.10.10.10">
    <property type="entry name" value="Winged helix-like DNA-binding domain superfamily/Winged helix DNA-binding domain"/>
    <property type="match status" value="1"/>
</dbReference>
<dbReference type="Gene3D" id="6.10.250.690">
    <property type="match status" value="1"/>
</dbReference>
<feature type="domain" description="Response regulatory" evidence="6">
    <location>
        <begin position="2"/>
        <end position="116"/>
    </location>
</feature>
<dbReference type="RefSeq" id="WP_377353781.1">
    <property type="nucleotide sequence ID" value="NZ_JBHTLQ010000025.1"/>
</dbReference>
<dbReference type="InterPro" id="IPR001789">
    <property type="entry name" value="Sig_transdc_resp-reg_receiver"/>
</dbReference>
<dbReference type="SMART" id="SM00862">
    <property type="entry name" value="Trans_reg_C"/>
    <property type="match status" value="1"/>
</dbReference>
<sequence length="235" mass="25903">MKIAVLDDDPAHNELIAGILARAGHEAVLFERPDAALRDLRRQTFDLLLLDWNMPGMSGIEVLEQLRQGPAPPPVLLITSRAEEADIVQGLGAGADDYVVKPIQPAVLTARVAALLRRAFPAPPPAGPEDFGPYRHVAGEQRIYLNGQRRDLTAKELQLALVLFRNAARALSRDYLLETVWGHSPDLETRTLDAHLSKLRTKLELRPEHGFRLVTIYGFGYRLEPTTGLQGDGAA</sequence>
<evidence type="ECO:0000256" key="3">
    <source>
        <dbReference type="ARBA" id="ARBA00023125"/>
    </source>
</evidence>
<dbReference type="InterPro" id="IPR036388">
    <property type="entry name" value="WH-like_DNA-bd_sf"/>
</dbReference>
<dbReference type="InterPro" id="IPR011006">
    <property type="entry name" value="CheY-like_superfamily"/>
</dbReference>
<reference evidence="9" key="1">
    <citation type="journal article" date="2019" name="Int. J. Syst. Evol. Microbiol.">
        <title>The Global Catalogue of Microorganisms (GCM) 10K type strain sequencing project: providing services to taxonomists for standard genome sequencing and annotation.</title>
        <authorList>
            <consortium name="The Broad Institute Genomics Platform"/>
            <consortium name="The Broad Institute Genome Sequencing Center for Infectious Disease"/>
            <person name="Wu L."/>
            <person name="Ma J."/>
        </authorList>
    </citation>
    <scope>NUCLEOTIDE SEQUENCE [LARGE SCALE GENOMIC DNA]</scope>
    <source>
        <strain evidence="9">CCUG 55074</strain>
    </source>
</reference>
<dbReference type="EMBL" id="JBHTLQ010000025">
    <property type="protein sequence ID" value="MFD1191348.1"/>
    <property type="molecule type" value="Genomic_DNA"/>
</dbReference>
<evidence type="ECO:0000256" key="5">
    <source>
        <dbReference type="PROSITE-ProRule" id="PRU01091"/>
    </source>
</evidence>
<dbReference type="PANTHER" id="PTHR48111">
    <property type="entry name" value="REGULATOR OF RPOS"/>
    <property type="match status" value="1"/>
</dbReference>
<protein>
    <submittedName>
        <fullName evidence="8">Response regulator transcription factor</fullName>
    </submittedName>
</protein>
<keyword evidence="3 5" id="KW-0238">DNA-binding</keyword>
<dbReference type="Pfam" id="PF00072">
    <property type="entry name" value="Response_reg"/>
    <property type="match status" value="1"/>
</dbReference>
<keyword evidence="9" id="KW-1185">Reference proteome</keyword>
<dbReference type="SMART" id="SM00448">
    <property type="entry name" value="REC"/>
    <property type="match status" value="1"/>
</dbReference>
<dbReference type="PROSITE" id="PS51755">
    <property type="entry name" value="OMPR_PHOB"/>
    <property type="match status" value="1"/>
</dbReference>
<organism evidence="8 9">
    <name type="scientific">Phenylobacterium conjunctum</name>
    <dbReference type="NCBI Taxonomy" id="1298959"/>
    <lineage>
        <taxon>Bacteria</taxon>
        <taxon>Pseudomonadati</taxon>
        <taxon>Pseudomonadota</taxon>
        <taxon>Alphaproteobacteria</taxon>
        <taxon>Caulobacterales</taxon>
        <taxon>Caulobacteraceae</taxon>
        <taxon>Phenylobacterium</taxon>
    </lineage>
</organism>
<keyword evidence="1 4" id="KW-0597">Phosphoprotein</keyword>
<evidence type="ECO:0000259" key="7">
    <source>
        <dbReference type="PROSITE" id="PS51755"/>
    </source>
</evidence>
<feature type="DNA-binding region" description="OmpR/PhoB-type" evidence="5">
    <location>
        <begin position="126"/>
        <end position="225"/>
    </location>
</feature>
<dbReference type="Pfam" id="PF00486">
    <property type="entry name" value="Trans_reg_C"/>
    <property type="match status" value="1"/>
</dbReference>
<evidence type="ECO:0000259" key="6">
    <source>
        <dbReference type="PROSITE" id="PS50110"/>
    </source>
</evidence>
<feature type="modified residue" description="4-aspartylphosphate" evidence="4">
    <location>
        <position position="51"/>
    </location>
</feature>
<name>A0ABW3T2Y4_9CAUL</name>
<dbReference type="InterPro" id="IPR001867">
    <property type="entry name" value="OmpR/PhoB-type_DNA-bd"/>
</dbReference>
<keyword evidence="2" id="KW-0902">Two-component regulatory system</keyword>
<dbReference type="Gene3D" id="3.40.50.2300">
    <property type="match status" value="1"/>
</dbReference>
<dbReference type="SUPFAM" id="SSF46894">
    <property type="entry name" value="C-terminal effector domain of the bipartite response regulators"/>
    <property type="match status" value="1"/>
</dbReference>
<dbReference type="PROSITE" id="PS50110">
    <property type="entry name" value="RESPONSE_REGULATORY"/>
    <property type="match status" value="1"/>
</dbReference>
<proteinExistence type="predicted"/>
<dbReference type="InterPro" id="IPR016032">
    <property type="entry name" value="Sig_transdc_resp-reg_C-effctor"/>
</dbReference>
<evidence type="ECO:0000256" key="2">
    <source>
        <dbReference type="ARBA" id="ARBA00023012"/>
    </source>
</evidence>
<dbReference type="PANTHER" id="PTHR48111:SF40">
    <property type="entry name" value="PHOSPHATE REGULON TRANSCRIPTIONAL REGULATORY PROTEIN PHOB"/>
    <property type="match status" value="1"/>
</dbReference>
<dbReference type="CDD" id="cd00383">
    <property type="entry name" value="trans_reg_C"/>
    <property type="match status" value="1"/>
</dbReference>
<comment type="caution">
    <text evidence="8">The sequence shown here is derived from an EMBL/GenBank/DDBJ whole genome shotgun (WGS) entry which is preliminary data.</text>
</comment>
<feature type="domain" description="OmpR/PhoB-type" evidence="7">
    <location>
        <begin position="126"/>
        <end position="225"/>
    </location>
</feature>
<evidence type="ECO:0000256" key="1">
    <source>
        <dbReference type="ARBA" id="ARBA00022553"/>
    </source>
</evidence>
<dbReference type="CDD" id="cd17574">
    <property type="entry name" value="REC_OmpR"/>
    <property type="match status" value="1"/>
</dbReference>
<evidence type="ECO:0000256" key="4">
    <source>
        <dbReference type="PROSITE-ProRule" id="PRU00169"/>
    </source>
</evidence>
<gene>
    <name evidence="8" type="ORF">ACFQ27_12220</name>
</gene>